<keyword evidence="1" id="KW-1133">Transmembrane helix</keyword>
<proteinExistence type="predicted"/>
<dbReference type="STRING" id="2018661.A0A2A2KTH6"/>
<evidence type="ECO:0000256" key="1">
    <source>
        <dbReference type="SAM" id="Phobius"/>
    </source>
</evidence>
<sequence>MLLRTIQLIFLGMIINKNKDWENFRIMGVLQRFALCQLLFFLIHHCTRGSTLKCYITNDTEKRTIFKLIRIRELAIVFGLVLAATLAMLFVKLEGCPRGYLGPGGYFDKDLGRYANCTGGLERFVDAAILGNNHLYNNPTCRKEIYCFLNFDPEGLYSTIFALINYAIGFQIGVFIVFARTERQAIVSSLATGGLLSVIGVILILFTSIQLNKNLWTPSFALITTSISIVTYIVIRLIFVFSNLKLFRLLSMAGEQCLDIYVASELIQGIVPTSLPVPPDAKYGSSSLELSLATLWSAYFIAILNAIRMMMKSYWSARPRLPPDSLEDLGHYGVAFGNDAGEDRTSEEDDLLVEPLLPREHQNYVVNG</sequence>
<evidence type="ECO:0000313" key="3">
    <source>
        <dbReference type="Proteomes" id="UP000218231"/>
    </source>
</evidence>
<dbReference type="Proteomes" id="UP000218231">
    <property type="component" value="Unassembled WGS sequence"/>
</dbReference>
<accession>A0A2A2KTH6</accession>
<dbReference type="PANTHER" id="PTHR31061:SF24">
    <property type="entry name" value="LD22376P"/>
    <property type="match status" value="1"/>
</dbReference>
<keyword evidence="3" id="KW-1185">Reference proteome</keyword>
<dbReference type="EMBL" id="LIAE01007739">
    <property type="protein sequence ID" value="PAV77245.1"/>
    <property type="molecule type" value="Genomic_DNA"/>
</dbReference>
<organism evidence="2 3">
    <name type="scientific">Diploscapter pachys</name>
    <dbReference type="NCBI Taxonomy" id="2018661"/>
    <lineage>
        <taxon>Eukaryota</taxon>
        <taxon>Metazoa</taxon>
        <taxon>Ecdysozoa</taxon>
        <taxon>Nematoda</taxon>
        <taxon>Chromadorea</taxon>
        <taxon>Rhabditida</taxon>
        <taxon>Rhabditina</taxon>
        <taxon>Rhabditomorpha</taxon>
        <taxon>Rhabditoidea</taxon>
        <taxon>Rhabditidae</taxon>
        <taxon>Diploscapter</taxon>
    </lineage>
</organism>
<reference evidence="2 3" key="1">
    <citation type="journal article" date="2017" name="Curr. Biol.">
        <title>Genome architecture and evolution of a unichromosomal asexual nematode.</title>
        <authorList>
            <person name="Fradin H."/>
            <person name="Zegar C."/>
            <person name="Gutwein M."/>
            <person name="Lucas J."/>
            <person name="Kovtun M."/>
            <person name="Corcoran D."/>
            <person name="Baugh L.R."/>
            <person name="Kiontke K."/>
            <person name="Gunsalus K."/>
            <person name="Fitch D.H."/>
            <person name="Piano F."/>
        </authorList>
    </citation>
    <scope>NUCLEOTIDE SEQUENCE [LARGE SCALE GENOMIC DNA]</scope>
    <source>
        <strain evidence="2">PF1309</strain>
    </source>
</reference>
<feature type="transmembrane region" description="Helical" evidence="1">
    <location>
        <begin position="215"/>
        <end position="239"/>
    </location>
</feature>
<keyword evidence="1" id="KW-0472">Membrane</keyword>
<name>A0A2A2KTH6_9BILA</name>
<feature type="transmembrane region" description="Helical" evidence="1">
    <location>
        <begin position="185"/>
        <end position="209"/>
    </location>
</feature>
<dbReference type="PANTHER" id="PTHR31061">
    <property type="entry name" value="LD22376P"/>
    <property type="match status" value="1"/>
</dbReference>
<gene>
    <name evidence="2" type="ORF">WR25_17906</name>
</gene>
<feature type="transmembrane region" description="Helical" evidence="1">
    <location>
        <begin position="156"/>
        <end position="178"/>
    </location>
</feature>
<dbReference type="AlphaFoldDB" id="A0A2A2KTH6"/>
<protein>
    <submittedName>
        <fullName evidence="2">Uncharacterized protein</fullName>
    </submittedName>
</protein>
<keyword evidence="1" id="KW-0812">Transmembrane</keyword>
<evidence type="ECO:0000313" key="2">
    <source>
        <dbReference type="EMBL" id="PAV77245.1"/>
    </source>
</evidence>
<comment type="caution">
    <text evidence="2">The sequence shown here is derived from an EMBL/GenBank/DDBJ whole genome shotgun (WGS) entry which is preliminary data.</text>
</comment>
<feature type="transmembrane region" description="Helical" evidence="1">
    <location>
        <begin position="71"/>
        <end position="91"/>
    </location>
</feature>
<dbReference type="OrthoDB" id="2149840at2759"/>